<feature type="chain" id="PRO_5041249200" evidence="1">
    <location>
        <begin position="31"/>
        <end position="81"/>
    </location>
</feature>
<protein>
    <submittedName>
        <fullName evidence="2">Uncharacterized protein</fullName>
    </submittedName>
</protein>
<dbReference type="Proteomes" id="UP001177140">
    <property type="component" value="Unassembled WGS sequence"/>
</dbReference>
<organism evidence="2 3">
    <name type="scientific">Papaver nudicaule</name>
    <name type="common">Iceland poppy</name>
    <dbReference type="NCBI Taxonomy" id="74823"/>
    <lineage>
        <taxon>Eukaryota</taxon>
        <taxon>Viridiplantae</taxon>
        <taxon>Streptophyta</taxon>
        <taxon>Embryophyta</taxon>
        <taxon>Tracheophyta</taxon>
        <taxon>Spermatophyta</taxon>
        <taxon>Magnoliopsida</taxon>
        <taxon>Ranunculales</taxon>
        <taxon>Papaveraceae</taxon>
        <taxon>Papaveroideae</taxon>
        <taxon>Papaver</taxon>
    </lineage>
</organism>
<sequence length="81" mass="8557">MAKAHQCSSTFLIGFLLLLVVADVAYVCVGSPCGEIGGDVYSQSCDDCDSLCISASSFLVHHTNCVTTNFPGYMSCQCCMS</sequence>
<evidence type="ECO:0000313" key="3">
    <source>
        <dbReference type="Proteomes" id="UP001177140"/>
    </source>
</evidence>
<evidence type="ECO:0000313" key="2">
    <source>
        <dbReference type="EMBL" id="MCL7026301.1"/>
    </source>
</evidence>
<dbReference type="EMBL" id="JAJJMA010054888">
    <property type="protein sequence ID" value="MCL7026301.1"/>
    <property type="molecule type" value="Genomic_DNA"/>
</dbReference>
<reference evidence="2" key="1">
    <citation type="submission" date="2022-03" db="EMBL/GenBank/DDBJ databases">
        <title>A functionally conserved STORR gene fusion in Papaver species that diverged 16.8 million years ago.</title>
        <authorList>
            <person name="Catania T."/>
        </authorList>
    </citation>
    <scope>NUCLEOTIDE SEQUENCE</scope>
    <source>
        <strain evidence="2">S-191538</strain>
    </source>
</reference>
<evidence type="ECO:0000256" key="1">
    <source>
        <dbReference type="SAM" id="SignalP"/>
    </source>
</evidence>
<keyword evidence="1" id="KW-0732">Signal</keyword>
<comment type="caution">
    <text evidence="2">The sequence shown here is derived from an EMBL/GenBank/DDBJ whole genome shotgun (WGS) entry which is preliminary data.</text>
</comment>
<dbReference type="AlphaFoldDB" id="A0AA41V0H9"/>
<feature type="signal peptide" evidence="1">
    <location>
        <begin position="1"/>
        <end position="30"/>
    </location>
</feature>
<name>A0AA41V0H9_PAPNU</name>
<accession>A0AA41V0H9</accession>
<proteinExistence type="predicted"/>
<gene>
    <name evidence="2" type="ORF">MKW94_027588</name>
</gene>
<keyword evidence="3" id="KW-1185">Reference proteome</keyword>